<feature type="coiled-coil region" evidence="1">
    <location>
        <begin position="76"/>
        <end position="137"/>
    </location>
</feature>
<dbReference type="AlphaFoldDB" id="A0A8B6GEI3"/>
<comment type="caution">
    <text evidence="2">The sequence shown here is derived from an EMBL/GenBank/DDBJ whole genome shotgun (WGS) entry which is preliminary data.</text>
</comment>
<dbReference type="EMBL" id="UYJE01008313">
    <property type="protein sequence ID" value="VDI62883.1"/>
    <property type="molecule type" value="Genomic_DNA"/>
</dbReference>
<proteinExistence type="predicted"/>
<evidence type="ECO:0000313" key="3">
    <source>
        <dbReference type="Proteomes" id="UP000596742"/>
    </source>
</evidence>
<accession>A0A8B6GEI3</accession>
<evidence type="ECO:0000313" key="2">
    <source>
        <dbReference type="EMBL" id="VDI62883.1"/>
    </source>
</evidence>
<keyword evidence="1" id="KW-0175">Coiled coil</keyword>
<keyword evidence="3" id="KW-1185">Reference proteome</keyword>
<evidence type="ECO:0000256" key="1">
    <source>
        <dbReference type="SAM" id="Coils"/>
    </source>
</evidence>
<gene>
    <name evidence="2" type="ORF">MGAL_10B000876</name>
</gene>
<sequence>MLVLYFIFLPFVHGFLLNNQQSNGGQNLPANQYMTLSKFYEEEKRLQQDTASLRQNLFQETTTLRHDMDNSLALLTTQLQQKFDLLDKKLADIEKKNKTSQDLSNLEQKYEALEQNYNNLKKENTNLQNKYSLVDNELQLVTNKTKRLDEFLLMQTGLYNDALKKPIYSRERTRRVEEKSNLVTKKS</sequence>
<organism evidence="2 3">
    <name type="scientific">Mytilus galloprovincialis</name>
    <name type="common">Mediterranean mussel</name>
    <dbReference type="NCBI Taxonomy" id="29158"/>
    <lineage>
        <taxon>Eukaryota</taxon>
        <taxon>Metazoa</taxon>
        <taxon>Spiralia</taxon>
        <taxon>Lophotrochozoa</taxon>
        <taxon>Mollusca</taxon>
        <taxon>Bivalvia</taxon>
        <taxon>Autobranchia</taxon>
        <taxon>Pteriomorphia</taxon>
        <taxon>Mytilida</taxon>
        <taxon>Mytiloidea</taxon>
        <taxon>Mytilidae</taxon>
        <taxon>Mytilinae</taxon>
        <taxon>Mytilus</taxon>
    </lineage>
</organism>
<reference evidence="2" key="1">
    <citation type="submission" date="2018-11" db="EMBL/GenBank/DDBJ databases">
        <authorList>
            <person name="Alioto T."/>
            <person name="Alioto T."/>
        </authorList>
    </citation>
    <scope>NUCLEOTIDE SEQUENCE</scope>
</reference>
<protein>
    <submittedName>
        <fullName evidence="2">Uncharacterized protein</fullName>
    </submittedName>
</protein>
<name>A0A8B6GEI3_MYTGA</name>
<dbReference type="Proteomes" id="UP000596742">
    <property type="component" value="Unassembled WGS sequence"/>
</dbReference>